<dbReference type="Proteomes" id="UP001589810">
    <property type="component" value="Unassembled WGS sequence"/>
</dbReference>
<name>A0ABV6MHV0_9PSEU</name>
<comment type="caution">
    <text evidence="1">The sequence shown here is derived from an EMBL/GenBank/DDBJ whole genome shotgun (WGS) entry which is preliminary data.</text>
</comment>
<protein>
    <submittedName>
        <fullName evidence="1">Uncharacterized protein</fullName>
    </submittedName>
</protein>
<reference evidence="1 2" key="1">
    <citation type="submission" date="2024-09" db="EMBL/GenBank/DDBJ databases">
        <authorList>
            <person name="Sun Q."/>
            <person name="Mori K."/>
        </authorList>
    </citation>
    <scope>NUCLEOTIDE SEQUENCE [LARGE SCALE GENOMIC DNA]</scope>
    <source>
        <strain evidence="1 2">TBRC 1432</strain>
    </source>
</reference>
<dbReference type="RefSeq" id="WP_273938620.1">
    <property type="nucleotide sequence ID" value="NZ_CP097263.1"/>
</dbReference>
<accession>A0ABV6MHV0</accession>
<proteinExistence type="predicted"/>
<evidence type="ECO:0000313" key="1">
    <source>
        <dbReference type="EMBL" id="MFC0539856.1"/>
    </source>
</evidence>
<evidence type="ECO:0000313" key="2">
    <source>
        <dbReference type="Proteomes" id="UP001589810"/>
    </source>
</evidence>
<dbReference type="EMBL" id="JBHLUD010000001">
    <property type="protein sequence ID" value="MFC0539856.1"/>
    <property type="molecule type" value="Genomic_DNA"/>
</dbReference>
<sequence length="105" mass="11758">MTAGPEQRPLSTREHRILRLVEQGRINALTAGFMFFRADPDGGNAEMLSPLDRRTVCDLFDGYLLMVDGMRRCREGTARFIATRVALTADGKNLLHHNESSHESA</sequence>
<gene>
    <name evidence="1" type="ORF">ACFFH7_00085</name>
</gene>
<organism evidence="1 2">
    <name type="scientific">Kutzneria chonburiensis</name>
    <dbReference type="NCBI Taxonomy" id="1483604"/>
    <lineage>
        <taxon>Bacteria</taxon>
        <taxon>Bacillati</taxon>
        <taxon>Actinomycetota</taxon>
        <taxon>Actinomycetes</taxon>
        <taxon>Pseudonocardiales</taxon>
        <taxon>Pseudonocardiaceae</taxon>
        <taxon>Kutzneria</taxon>
    </lineage>
</organism>
<keyword evidence="2" id="KW-1185">Reference proteome</keyword>